<evidence type="ECO:0000259" key="2">
    <source>
        <dbReference type="Pfam" id="PF01571"/>
    </source>
</evidence>
<feature type="domain" description="FAD/NAD(P)-binding" evidence="3">
    <location>
        <begin position="169"/>
        <end position="419"/>
    </location>
</feature>
<evidence type="ECO:0000313" key="5">
    <source>
        <dbReference type="EMBL" id="MBP1299803.1"/>
    </source>
</evidence>
<name>A0A8I1YGM3_BRAEL</name>
<dbReference type="PRINTS" id="PR00411">
    <property type="entry name" value="PNDRDTASEI"/>
</dbReference>
<dbReference type="InterPro" id="IPR041854">
    <property type="entry name" value="BFD-like_2Fe2S-bd_dom_sf"/>
</dbReference>
<evidence type="ECO:0000313" key="6">
    <source>
        <dbReference type="Proteomes" id="UP000673383"/>
    </source>
</evidence>
<dbReference type="InterPro" id="IPR023753">
    <property type="entry name" value="FAD/NAD-binding_dom"/>
</dbReference>
<dbReference type="EMBL" id="JAFICZ010000001">
    <property type="protein sequence ID" value="MBP1299803.1"/>
    <property type="molecule type" value="Genomic_DNA"/>
</dbReference>
<dbReference type="Gene3D" id="3.30.1360.120">
    <property type="entry name" value="Probable tRNA modification gtpase trme, domain 1"/>
    <property type="match status" value="1"/>
</dbReference>
<dbReference type="PANTHER" id="PTHR42949">
    <property type="entry name" value="ANAEROBIC GLYCEROL-3-PHOSPHATE DEHYDROGENASE SUBUNIT B"/>
    <property type="match status" value="1"/>
</dbReference>
<dbReference type="InterPro" id="IPR041117">
    <property type="entry name" value="SoxA_A3"/>
</dbReference>
<dbReference type="EC" id="1.5.3.1" evidence="5"/>
<dbReference type="Pfam" id="PF13510">
    <property type="entry name" value="Fer2_4"/>
    <property type="match status" value="1"/>
</dbReference>
<keyword evidence="1 5" id="KW-0560">Oxidoreductase</keyword>
<evidence type="ECO:0000259" key="4">
    <source>
        <dbReference type="Pfam" id="PF17806"/>
    </source>
</evidence>
<dbReference type="Pfam" id="PF07992">
    <property type="entry name" value="Pyr_redox_2"/>
    <property type="match status" value="1"/>
</dbReference>
<dbReference type="GO" id="GO:0008115">
    <property type="term" value="F:sarcosine oxidase activity"/>
    <property type="evidence" value="ECO:0007669"/>
    <property type="project" value="UniProtKB-EC"/>
</dbReference>
<dbReference type="InterPro" id="IPR036188">
    <property type="entry name" value="FAD/NAD-bd_sf"/>
</dbReference>
<evidence type="ECO:0000259" key="3">
    <source>
        <dbReference type="Pfam" id="PF07992"/>
    </source>
</evidence>
<dbReference type="Gene3D" id="1.10.10.1100">
    <property type="entry name" value="BFD-like [2Fe-2S]-binding domain"/>
    <property type="match status" value="1"/>
</dbReference>
<feature type="domain" description="GCVT N-terminal" evidence="2">
    <location>
        <begin position="596"/>
        <end position="862"/>
    </location>
</feature>
<dbReference type="InterPro" id="IPR027266">
    <property type="entry name" value="TrmE/GcvT-like"/>
</dbReference>
<gene>
    <name evidence="5" type="ORF">JOH49_009556</name>
</gene>
<dbReference type="Proteomes" id="UP000673383">
    <property type="component" value="Unassembled WGS sequence"/>
</dbReference>
<dbReference type="InterPro" id="IPR051691">
    <property type="entry name" value="Metab_Enz_Cyan_OpOx_G3PDH"/>
</dbReference>
<protein>
    <submittedName>
        <fullName evidence="5">Sarcosine oxidase subunit alpha</fullName>
        <ecNumber evidence="5">1.5.3.1</ecNumber>
    </submittedName>
</protein>
<dbReference type="RefSeq" id="WP_209945964.1">
    <property type="nucleotide sequence ID" value="NZ_JAFICZ010000001.1"/>
</dbReference>
<comment type="caution">
    <text evidence="5">The sequence shown here is derived from an EMBL/GenBank/DDBJ whole genome shotgun (WGS) entry which is preliminary data.</text>
</comment>
<accession>A0A8I1YGM3</accession>
<feature type="domain" description="SoxA A3" evidence="4">
    <location>
        <begin position="501"/>
        <end position="585"/>
    </location>
</feature>
<dbReference type="Gene3D" id="3.10.20.440">
    <property type="entry name" value="2Fe-2S iron-sulphur cluster binding domain, sarcosine oxidase, alpha subunit, N-terminal domain"/>
    <property type="match status" value="1"/>
</dbReference>
<proteinExistence type="predicted"/>
<dbReference type="SUPFAM" id="SSF103025">
    <property type="entry name" value="Folate-binding domain"/>
    <property type="match status" value="1"/>
</dbReference>
<dbReference type="PRINTS" id="PR00368">
    <property type="entry name" value="FADPNR"/>
</dbReference>
<dbReference type="InterPro" id="IPR042204">
    <property type="entry name" value="2Fe-2S-bd_N"/>
</dbReference>
<sequence>MMQPNRLPAPAGLLIDRTQPMRFTFEDRTFEGYRGDTIASALAAGGQWILSRSFKYHRPRGVFSMAGHDTNALVQLPGEPNVPADATPIVDGLVVTGQNYDGSLESDRNAILDRLSRFLPVGFYYRTFIGPGRDAWTRLWEPIIRRKSGLGRIDVSASSRRTDKMYLHKDVVVVGGGPAGLSAALAAGEAGADVLLVDDGPLLGGSLAYGRFDPAGTLACRHREALTTAISALPNITIMTGAVCTGWFADNWLSIIWNDRLYKTRARDVVLATGSIEQPAVFRNNDLPGIMLGSAAQRLIRLYGIKPGQRAVVFTAGPQGYGVALDLTEIGVEVGAVVDMQAGGDQGDLAKVVRDQGTLIMEGHAVQEARGLSGNRHLRSVRAAPIAASASRKDGRWLDCDLLCLSVGEMPAYHLALQSGGRLVWDAERRGFLVSGLPARMTAAGAVLRQSELEIALAQGRAAGLRAAAVHAAEKKADRFAHETAGAKLQPHTLPIFPHPKGKEFVDFDEDLQIADIRNTVAEGYRELELVKRFSTVGMGPSQGRFSAWATAHLVAEMTGRGLDEVGVTTARPPVVPEKLSVLAGPSLPAQRLTPMHFRHVELGARMVPAGAWRRPAYYGPVEQSEAAIAGEVAAARTRVMLLDVSPEARIELHGADSLVLLEHAVASSHADQAVGSSRDYLMLNEIGSVIDDGQVHRVAEDRYLMASKAVASDMLSRSLLALAAKRGFKVSVTDVTAASAAILVRGPHVATLLGKLAPSLAFSSEAFPKAAFETASIDGLAVGIFRRSTGDQFELRVSAAAGEALWDRLLQIGTDFGLKPGGVSAANILRLEDGLISAGLDTDALSTPAELGLERMIGKHKTHFVGARSLIARQCQTTRRELVRFSIPASSSPRPEAGDLVMDGESPVGRVTSLCNSPSSGSVIGFAYRAITAERKTNAPLHIRLCSGDVIETRVSNEDNLRSDTEEGRA</sequence>
<dbReference type="InterPro" id="IPR006222">
    <property type="entry name" value="GCVT_N"/>
</dbReference>
<evidence type="ECO:0000256" key="1">
    <source>
        <dbReference type="ARBA" id="ARBA00023002"/>
    </source>
</evidence>
<reference evidence="5" key="1">
    <citation type="submission" date="2021-02" db="EMBL/GenBank/DDBJ databases">
        <title>Genomic Encyclopedia of Type Strains, Phase IV (KMG-V): Genome sequencing to study the core and pangenomes of soil and plant-associated prokaryotes.</title>
        <authorList>
            <person name="Whitman W."/>
        </authorList>
    </citation>
    <scope>NUCLEOTIDE SEQUENCE</scope>
    <source>
        <strain evidence="5">USDA 406</strain>
    </source>
</reference>
<dbReference type="PANTHER" id="PTHR42949:SF3">
    <property type="entry name" value="ANAEROBIC GLYCEROL-3-PHOSPHATE DEHYDROGENASE SUBUNIT B"/>
    <property type="match status" value="1"/>
</dbReference>
<dbReference type="Pfam" id="PF17806">
    <property type="entry name" value="SO_alpha_A3"/>
    <property type="match status" value="1"/>
</dbReference>
<organism evidence="5 6">
    <name type="scientific">Bradyrhizobium elkanii</name>
    <dbReference type="NCBI Taxonomy" id="29448"/>
    <lineage>
        <taxon>Bacteria</taxon>
        <taxon>Pseudomonadati</taxon>
        <taxon>Pseudomonadota</taxon>
        <taxon>Alphaproteobacteria</taxon>
        <taxon>Hyphomicrobiales</taxon>
        <taxon>Nitrobacteraceae</taxon>
        <taxon>Bradyrhizobium</taxon>
    </lineage>
</organism>
<dbReference type="AlphaFoldDB" id="A0A8I1YGM3"/>
<dbReference type="Gene3D" id="3.50.50.60">
    <property type="entry name" value="FAD/NAD(P)-binding domain"/>
    <property type="match status" value="1"/>
</dbReference>
<dbReference type="Pfam" id="PF01571">
    <property type="entry name" value="GCV_T"/>
    <property type="match status" value="1"/>
</dbReference>
<dbReference type="SUPFAM" id="SSF51905">
    <property type="entry name" value="FAD/NAD(P)-binding domain"/>
    <property type="match status" value="1"/>
</dbReference>